<gene>
    <name evidence="2" type="ORF">SAMN04244559_00720</name>
</gene>
<keyword evidence="1" id="KW-0732">Signal</keyword>
<protein>
    <submittedName>
        <fullName evidence="2">Uncharacterized protein</fullName>
    </submittedName>
</protein>
<evidence type="ECO:0000256" key="1">
    <source>
        <dbReference type="SAM" id="SignalP"/>
    </source>
</evidence>
<proteinExistence type="predicted"/>
<feature type="chain" id="PRO_5010329126" evidence="1">
    <location>
        <begin position="25"/>
        <end position="175"/>
    </location>
</feature>
<dbReference type="OrthoDB" id="7350933at2"/>
<sequence length="175" mass="18525">MPVASRSILPLTAVLAVLAVPALASDASDVARETKLPVAVVESTFARVDAFYAAPNGPANRLTSGVAKDLALKAIRNRVSNLEDSVPGKSSEAAAEEKHATLRVVVRTTRHETTESQDCVDNRVTVTVSEELPAIKDGGFTFDSVHPKVSTQTWDIGFCRAPLAGGGWSDWTPGK</sequence>
<organism evidence="2 3">
    <name type="scientific">Magnetospirillum fulvum</name>
    <name type="common">Rhodospirillum fulvum</name>
    <dbReference type="NCBI Taxonomy" id="1082"/>
    <lineage>
        <taxon>Bacteria</taxon>
        <taxon>Pseudomonadati</taxon>
        <taxon>Pseudomonadota</taxon>
        <taxon>Alphaproteobacteria</taxon>
        <taxon>Rhodospirillales</taxon>
        <taxon>Rhodospirillaceae</taxon>
        <taxon>Magnetospirillum</taxon>
    </lineage>
</organism>
<dbReference type="EMBL" id="FNWO01000002">
    <property type="protein sequence ID" value="SEH28534.1"/>
    <property type="molecule type" value="Genomic_DNA"/>
</dbReference>
<accession>A0A1H6H2X3</accession>
<dbReference type="AlphaFoldDB" id="A0A1H6H2X3"/>
<dbReference type="RefSeq" id="WP_074765605.1">
    <property type="nucleotide sequence ID" value="NZ_FNWO01000002.1"/>
</dbReference>
<keyword evidence="3" id="KW-1185">Reference proteome</keyword>
<feature type="signal peptide" evidence="1">
    <location>
        <begin position="1"/>
        <end position="24"/>
    </location>
</feature>
<evidence type="ECO:0000313" key="2">
    <source>
        <dbReference type="EMBL" id="SEH28534.1"/>
    </source>
</evidence>
<evidence type="ECO:0000313" key="3">
    <source>
        <dbReference type="Proteomes" id="UP000182983"/>
    </source>
</evidence>
<reference evidence="3" key="1">
    <citation type="submission" date="2016-10" db="EMBL/GenBank/DDBJ databases">
        <authorList>
            <person name="Varghese N."/>
            <person name="Submissions S."/>
        </authorList>
    </citation>
    <scope>NUCLEOTIDE SEQUENCE [LARGE SCALE GENOMIC DNA]</scope>
    <source>
        <strain evidence="3">DSM 13234</strain>
    </source>
</reference>
<dbReference type="Proteomes" id="UP000182983">
    <property type="component" value="Unassembled WGS sequence"/>
</dbReference>
<name>A0A1H6H2X3_MAGFU</name>